<dbReference type="HOGENOM" id="CLU_1304209_0_0_7"/>
<gene>
    <name evidence="1" type="ordered locus">sce5314</name>
</gene>
<dbReference type="STRING" id="448385.sce5314"/>
<name>A9FX37_SORC5</name>
<accession>A9FX37</accession>
<evidence type="ECO:0000313" key="1">
    <source>
        <dbReference type="EMBL" id="CAN95477.1"/>
    </source>
</evidence>
<reference evidence="1 2" key="1">
    <citation type="journal article" date="2007" name="Nat. Biotechnol.">
        <title>Complete genome sequence of the myxobacterium Sorangium cellulosum.</title>
        <authorList>
            <person name="Schneiker S."/>
            <person name="Perlova O."/>
            <person name="Kaiser O."/>
            <person name="Gerth K."/>
            <person name="Alici A."/>
            <person name="Altmeyer M.O."/>
            <person name="Bartels D."/>
            <person name="Bekel T."/>
            <person name="Beyer S."/>
            <person name="Bode E."/>
            <person name="Bode H.B."/>
            <person name="Bolten C.J."/>
            <person name="Choudhuri J.V."/>
            <person name="Doss S."/>
            <person name="Elnakady Y.A."/>
            <person name="Frank B."/>
            <person name="Gaigalat L."/>
            <person name="Goesmann A."/>
            <person name="Groeger C."/>
            <person name="Gross F."/>
            <person name="Jelsbak L."/>
            <person name="Jelsbak L."/>
            <person name="Kalinowski J."/>
            <person name="Kegler C."/>
            <person name="Knauber T."/>
            <person name="Konietzny S."/>
            <person name="Kopp M."/>
            <person name="Krause L."/>
            <person name="Krug D."/>
            <person name="Linke B."/>
            <person name="Mahmud T."/>
            <person name="Martinez-Arias R."/>
            <person name="McHardy A.C."/>
            <person name="Merai M."/>
            <person name="Meyer F."/>
            <person name="Mormann S."/>
            <person name="Munoz-Dorado J."/>
            <person name="Perez J."/>
            <person name="Pradella S."/>
            <person name="Rachid S."/>
            <person name="Raddatz G."/>
            <person name="Rosenau F."/>
            <person name="Rueckert C."/>
            <person name="Sasse F."/>
            <person name="Scharfe M."/>
            <person name="Schuster S.C."/>
            <person name="Suen G."/>
            <person name="Treuner-Lange A."/>
            <person name="Velicer G.J."/>
            <person name="Vorholter F.-J."/>
            <person name="Weissman K.J."/>
            <person name="Welch R.D."/>
            <person name="Wenzel S.C."/>
            <person name="Whitworth D.E."/>
            <person name="Wilhelm S."/>
            <person name="Wittmann C."/>
            <person name="Bloecker H."/>
            <person name="Puehler A."/>
            <person name="Mueller R."/>
        </authorList>
    </citation>
    <scope>NUCLEOTIDE SEQUENCE [LARGE SCALE GENOMIC DNA]</scope>
    <source>
        <strain evidence="2">So ce56</strain>
    </source>
</reference>
<protein>
    <submittedName>
        <fullName evidence="1">Uncharacterized protein</fullName>
    </submittedName>
</protein>
<evidence type="ECO:0000313" key="2">
    <source>
        <dbReference type="Proteomes" id="UP000002139"/>
    </source>
</evidence>
<dbReference type="AlphaFoldDB" id="A9FX37"/>
<sequence length="216" mass="23410">MQRAMTSQLRAPRLLAAALSFAALTIGWTEVGEAQMTIKRPGDRPDYKVELEPHLLLTPFEPLSGPGAGSGLGAGMRATIDIAPDGFIKRINDSVGIGFGLDGIHYGGDADYRGECTRFENGPAGTRICTEVDRYGAPSNYVFGSVVMQWNFWLHRKWSVFGEPGLSLYLGDVGRNGVFGVSPALFVGGRFHFTEKVTLTMRLGYPAFSLGVSFLL</sequence>
<dbReference type="EMBL" id="AM746676">
    <property type="protein sequence ID" value="CAN95477.1"/>
    <property type="molecule type" value="Genomic_DNA"/>
</dbReference>
<dbReference type="Proteomes" id="UP000002139">
    <property type="component" value="Chromosome"/>
</dbReference>
<organism evidence="1 2">
    <name type="scientific">Sorangium cellulosum (strain So ce56)</name>
    <name type="common">Polyangium cellulosum (strain So ce56)</name>
    <dbReference type="NCBI Taxonomy" id="448385"/>
    <lineage>
        <taxon>Bacteria</taxon>
        <taxon>Pseudomonadati</taxon>
        <taxon>Myxococcota</taxon>
        <taxon>Polyangia</taxon>
        <taxon>Polyangiales</taxon>
        <taxon>Polyangiaceae</taxon>
        <taxon>Sorangium</taxon>
    </lineage>
</organism>
<dbReference type="BioCyc" id="SCEL448385:SCE_RS27275-MONOMER"/>
<dbReference type="KEGG" id="scl:sce5314"/>
<proteinExistence type="predicted"/>
<keyword evidence="2" id="KW-1185">Reference proteome</keyword>